<dbReference type="EMBL" id="SRLO01000277">
    <property type="protein sequence ID" value="TNN63258.1"/>
    <property type="molecule type" value="Genomic_DNA"/>
</dbReference>
<proteinExistence type="predicted"/>
<keyword evidence="1" id="KW-0812">Transmembrane</keyword>
<keyword evidence="1" id="KW-0472">Membrane</keyword>
<accession>A0A4Z2HBL2</accession>
<evidence type="ECO:0000313" key="3">
    <source>
        <dbReference type="Proteomes" id="UP000314294"/>
    </source>
</evidence>
<feature type="transmembrane region" description="Helical" evidence="1">
    <location>
        <begin position="170"/>
        <end position="188"/>
    </location>
</feature>
<sequence>MWPKERAWSSEQDEVTYTSVTLVTASTGRLATVAWIQIATALKLSTVTEQKSLWRNLRALQSSRVWSHQQQRGLAPSATSKGTHARPAQIPEYARFLMNRLVTDLKTFVQQARSRMRRSCCSSSPVPPVPPRGGGLLSHHVGVLDAFRRSSQRFAAVKLAPPSPTVAARLLPSMSITLFFSFSFFFFFKKAGEMSATRIGVAFLWGGWRCPKPQNRVVGDGCGGIYRTQLASRDVSEDVRRTQVGDACGCQQRDDLVSFASDKSGKGIMT</sequence>
<protein>
    <submittedName>
        <fullName evidence="2">Uncharacterized protein</fullName>
    </submittedName>
</protein>
<evidence type="ECO:0000313" key="2">
    <source>
        <dbReference type="EMBL" id="TNN63258.1"/>
    </source>
</evidence>
<evidence type="ECO:0000256" key="1">
    <source>
        <dbReference type="SAM" id="Phobius"/>
    </source>
</evidence>
<reference evidence="2 3" key="1">
    <citation type="submission" date="2019-03" db="EMBL/GenBank/DDBJ databases">
        <title>First draft genome of Liparis tanakae, snailfish: a comprehensive survey of snailfish specific genes.</title>
        <authorList>
            <person name="Kim W."/>
            <person name="Song I."/>
            <person name="Jeong J.-H."/>
            <person name="Kim D."/>
            <person name="Kim S."/>
            <person name="Ryu S."/>
            <person name="Song J.Y."/>
            <person name="Lee S.K."/>
        </authorList>
    </citation>
    <scope>NUCLEOTIDE SEQUENCE [LARGE SCALE GENOMIC DNA]</scope>
    <source>
        <tissue evidence="2">Muscle</tissue>
    </source>
</reference>
<keyword evidence="1" id="KW-1133">Transmembrane helix</keyword>
<name>A0A4Z2HBL2_9TELE</name>
<gene>
    <name evidence="2" type="ORF">EYF80_026509</name>
</gene>
<organism evidence="2 3">
    <name type="scientific">Liparis tanakae</name>
    <name type="common">Tanaka's snailfish</name>
    <dbReference type="NCBI Taxonomy" id="230148"/>
    <lineage>
        <taxon>Eukaryota</taxon>
        <taxon>Metazoa</taxon>
        <taxon>Chordata</taxon>
        <taxon>Craniata</taxon>
        <taxon>Vertebrata</taxon>
        <taxon>Euteleostomi</taxon>
        <taxon>Actinopterygii</taxon>
        <taxon>Neopterygii</taxon>
        <taxon>Teleostei</taxon>
        <taxon>Neoteleostei</taxon>
        <taxon>Acanthomorphata</taxon>
        <taxon>Eupercaria</taxon>
        <taxon>Perciformes</taxon>
        <taxon>Cottioidei</taxon>
        <taxon>Cottales</taxon>
        <taxon>Liparidae</taxon>
        <taxon>Liparis</taxon>
    </lineage>
</organism>
<dbReference type="AlphaFoldDB" id="A0A4Z2HBL2"/>
<comment type="caution">
    <text evidence="2">The sequence shown here is derived from an EMBL/GenBank/DDBJ whole genome shotgun (WGS) entry which is preliminary data.</text>
</comment>
<keyword evidence="3" id="KW-1185">Reference proteome</keyword>
<dbReference type="Proteomes" id="UP000314294">
    <property type="component" value="Unassembled WGS sequence"/>
</dbReference>